<dbReference type="KEGG" id="psil:PMA3_13715"/>
<feature type="compositionally biased region" description="Low complexity" evidence="1">
    <location>
        <begin position="98"/>
        <end position="107"/>
    </location>
</feature>
<dbReference type="OrthoDB" id="9204728at2"/>
<dbReference type="AlphaFoldDB" id="A0A191Z2G5"/>
<gene>
    <name evidence="3" type="ORF">PMA3_13715</name>
</gene>
<feature type="domain" description="Bacterial toxin 44" evidence="2">
    <location>
        <begin position="219"/>
        <end position="339"/>
    </location>
</feature>
<dbReference type="Pfam" id="PF15607">
    <property type="entry name" value="Ntox44"/>
    <property type="match status" value="1"/>
</dbReference>
<keyword evidence="4" id="KW-1185">Reference proteome</keyword>
<feature type="compositionally biased region" description="Polar residues" evidence="1">
    <location>
        <begin position="132"/>
        <end position="143"/>
    </location>
</feature>
<evidence type="ECO:0000313" key="4">
    <source>
        <dbReference type="Proteomes" id="UP000078354"/>
    </source>
</evidence>
<dbReference type="Proteomes" id="UP000078354">
    <property type="component" value="Chromosome"/>
</dbReference>
<dbReference type="InterPro" id="IPR028946">
    <property type="entry name" value="Ntox44"/>
</dbReference>
<dbReference type="EMBL" id="CP014870">
    <property type="protein sequence ID" value="ANJ59352.1"/>
    <property type="molecule type" value="Genomic_DNA"/>
</dbReference>
<dbReference type="STRING" id="1853130.PMA3_13715"/>
<dbReference type="InterPro" id="IPR008727">
    <property type="entry name" value="PAAR_motif"/>
</dbReference>
<name>A0A191Z2G5_9PSED</name>
<evidence type="ECO:0000259" key="2">
    <source>
        <dbReference type="Pfam" id="PF15607"/>
    </source>
</evidence>
<evidence type="ECO:0000256" key="1">
    <source>
        <dbReference type="SAM" id="MobiDB-lite"/>
    </source>
</evidence>
<feature type="compositionally biased region" description="Polar residues" evidence="1">
    <location>
        <begin position="108"/>
        <end position="122"/>
    </location>
</feature>
<evidence type="ECO:0000313" key="3">
    <source>
        <dbReference type="EMBL" id="ANJ59352.1"/>
    </source>
</evidence>
<dbReference type="CDD" id="cd14744">
    <property type="entry name" value="PAAR_CT_2"/>
    <property type="match status" value="1"/>
</dbReference>
<organism evidence="3 4">
    <name type="scientific">Pseudomonas silesiensis</name>
    <dbReference type="NCBI Taxonomy" id="1853130"/>
    <lineage>
        <taxon>Bacteria</taxon>
        <taxon>Pseudomonadati</taxon>
        <taxon>Pseudomonadota</taxon>
        <taxon>Gammaproteobacteria</taxon>
        <taxon>Pseudomonadales</taxon>
        <taxon>Pseudomonadaceae</taxon>
        <taxon>Pseudomonas</taxon>
    </lineage>
</organism>
<sequence length="372" mass="39947">MGRGTANGSGQGLHGDLTTTGAVCISSLPNATQGGRGVLRLGDKTTPCKQCGKAGVIIDSLPAMKWNGIPTVLDGAEIRCDCPPGSNRLIAPIERSRASGTGARSAAQPDSTPMTRAQSANSKLAEKAATPFANSSAATSSPAGCNHPDQMEELAAYIAGEMNRNIQHPAVLKMKELIDYDSSAQAREFRALPWYARLAGPPNFNSIALAKKLEAMAIWTKQVGQNMEWDHKPKLEAMYNGVVRHKQGKYEYYYDIWSNIHYGYVGIAGGLSESVLLDGAGAEQIVSDSARKVAELAKPNQERKLPGPRPTASPWTELRSWDDVADRVSISIGIKLYKQHPNGGITAKMIMNEVLAVAPVNWGDGIRVHICK</sequence>
<feature type="region of interest" description="Disordered" evidence="1">
    <location>
        <begin position="93"/>
        <end position="146"/>
    </location>
</feature>
<dbReference type="Pfam" id="PF05488">
    <property type="entry name" value="PAAR_motif"/>
    <property type="match status" value="1"/>
</dbReference>
<reference evidence="3 4" key="1">
    <citation type="journal article" date="2018" name="Syst. Appl. Microbiol.">
        <title>Pseudomonas silesiensis sp. nov. strain A3T isolated from a biological pesticide sewage treatment plant and analysis of the complete genome sequence.</title>
        <authorList>
            <person name="Kaminski M.A."/>
            <person name="Furmanczyk E.M."/>
            <person name="Sobczak A."/>
            <person name="Dziembowski A."/>
            <person name="Lipinski L."/>
        </authorList>
    </citation>
    <scope>NUCLEOTIDE SEQUENCE [LARGE SCALE GENOMIC DNA]</scope>
    <source>
        <strain evidence="3 4">A3</strain>
    </source>
</reference>
<accession>A0A191Z2G5</accession>
<proteinExistence type="predicted"/>
<protein>
    <recommendedName>
        <fullName evidence="2">Bacterial toxin 44 domain-containing protein</fullName>
    </recommendedName>
</protein>